<keyword evidence="1" id="KW-0812">Transmembrane</keyword>
<dbReference type="EMBL" id="CAKKNE010000001">
    <property type="protein sequence ID" value="CAH0366828.1"/>
    <property type="molecule type" value="Genomic_DNA"/>
</dbReference>
<dbReference type="InterPro" id="IPR036514">
    <property type="entry name" value="SGNH_hydro_sf"/>
</dbReference>
<dbReference type="PANTHER" id="PTHR43784">
    <property type="entry name" value="GDSL-LIKE LIPASE/ACYLHYDROLASE, PUTATIVE (AFU_ORTHOLOGUE AFUA_2G00820)-RELATED"/>
    <property type="match status" value="1"/>
</dbReference>
<reference evidence="3" key="1">
    <citation type="submission" date="2021-01" db="EMBL/GenBank/DDBJ databases">
        <authorList>
            <person name="Corre E."/>
            <person name="Pelletier E."/>
            <person name="Niang G."/>
            <person name="Scheremetjew M."/>
            <person name="Finn R."/>
            <person name="Kale V."/>
            <person name="Holt S."/>
            <person name="Cochrane G."/>
            <person name="Meng A."/>
            <person name="Brown T."/>
            <person name="Cohen L."/>
        </authorList>
    </citation>
    <scope>NUCLEOTIDE SEQUENCE</scope>
    <source>
        <strain evidence="3">CCMP1756</strain>
    </source>
</reference>
<dbReference type="Pfam" id="PF13472">
    <property type="entry name" value="Lipase_GDSL_2"/>
    <property type="match status" value="1"/>
</dbReference>
<evidence type="ECO:0000313" key="3">
    <source>
        <dbReference type="EMBL" id="CAE0706682.1"/>
    </source>
</evidence>
<name>A0A7S4A8P6_9STRA</name>
<keyword evidence="1" id="KW-0472">Membrane</keyword>
<keyword evidence="1" id="KW-1133">Transmembrane helix</keyword>
<gene>
    <name evidence="3" type="ORF">PCAL00307_LOCUS22133</name>
    <name evidence="4" type="ORF">PECAL_1P33390</name>
</gene>
<dbReference type="EMBL" id="HBIW01025664">
    <property type="protein sequence ID" value="CAE0706682.1"/>
    <property type="molecule type" value="Transcribed_RNA"/>
</dbReference>
<evidence type="ECO:0000313" key="5">
    <source>
        <dbReference type="Proteomes" id="UP000789595"/>
    </source>
</evidence>
<dbReference type="OrthoDB" id="2119228at2759"/>
<dbReference type="InterPro" id="IPR013830">
    <property type="entry name" value="SGNH_hydro"/>
</dbReference>
<dbReference type="SUPFAM" id="SSF52266">
    <property type="entry name" value="SGNH hydrolase"/>
    <property type="match status" value="1"/>
</dbReference>
<feature type="domain" description="SGNH hydrolase-type esterase" evidence="2">
    <location>
        <begin position="28"/>
        <end position="213"/>
    </location>
</feature>
<feature type="transmembrane region" description="Helical" evidence="1">
    <location>
        <begin position="255"/>
        <end position="278"/>
    </location>
</feature>
<dbReference type="InterPro" id="IPR053140">
    <property type="entry name" value="GDSL_Rv0518-like"/>
</dbReference>
<organism evidence="3">
    <name type="scientific">Pelagomonas calceolata</name>
    <dbReference type="NCBI Taxonomy" id="35677"/>
    <lineage>
        <taxon>Eukaryota</taxon>
        <taxon>Sar</taxon>
        <taxon>Stramenopiles</taxon>
        <taxon>Ochrophyta</taxon>
        <taxon>Pelagophyceae</taxon>
        <taxon>Pelagomonadales</taxon>
        <taxon>Pelagomonadaceae</taxon>
        <taxon>Pelagomonas</taxon>
    </lineage>
</organism>
<dbReference type="AlphaFoldDB" id="A0A7S4A8P6"/>
<sequence length="311" mass="33893">MGADAHPVACTRHCQHFRQHNSLRTIAAVGDSITYGTCASDRARTAWPAQLQRGYLWQDPTVRVLNFGASGRTMTRSGDNPYWDDPEFNRAKASKADAFVIGLGTNDAKHYNWDRQAFEQDYRDMVSIFQGLDAEVYLVVPPPLYEDGAYDMNATVINHIFPSLIPQIANETGATGVIDVFDALGGSALNAPELFCDYQSCDACHPNDAGYDRLAGAVFRSLFYRPDLPLLAGEVINPPLNAPEVVAEWKPPASFYLAMAPAIALAVVVANLCLGVFWTCYHTARACGGPQRGRPYNSAPASDIGSDIELA</sequence>
<evidence type="ECO:0000259" key="2">
    <source>
        <dbReference type="Pfam" id="PF13472"/>
    </source>
</evidence>
<dbReference type="Gene3D" id="3.40.50.1110">
    <property type="entry name" value="SGNH hydrolase"/>
    <property type="match status" value="1"/>
</dbReference>
<keyword evidence="5" id="KW-1185">Reference proteome</keyword>
<reference evidence="4" key="2">
    <citation type="submission" date="2021-11" db="EMBL/GenBank/DDBJ databases">
        <authorList>
            <consortium name="Genoscope - CEA"/>
            <person name="William W."/>
        </authorList>
    </citation>
    <scope>NUCLEOTIDE SEQUENCE</scope>
</reference>
<evidence type="ECO:0000313" key="4">
    <source>
        <dbReference type="EMBL" id="CAH0366828.1"/>
    </source>
</evidence>
<proteinExistence type="predicted"/>
<accession>A0A7S4A8P6</accession>
<dbReference type="PANTHER" id="PTHR43784:SF2">
    <property type="entry name" value="GDSL-LIKE LIPASE_ACYLHYDROLASE, PUTATIVE (AFU_ORTHOLOGUE AFUA_2G00820)-RELATED"/>
    <property type="match status" value="1"/>
</dbReference>
<evidence type="ECO:0000256" key="1">
    <source>
        <dbReference type="SAM" id="Phobius"/>
    </source>
</evidence>
<protein>
    <recommendedName>
        <fullName evidence="2">SGNH hydrolase-type esterase domain-containing protein</fullName>
    </recommendedName>
</protein>
<dbReference type="Proteomes" id="UP000789595">
    <property type="component" value="Unassembled WGS sequence"/>
</dbReference>